<feature type="compositionally biased region" description="Low complexity" evidence="4">
    <location>
        <begin position="842"/>
        <end position="852"/>
    </location>
</feature>
<feature type="region of interest" description="Disordered" evidence="4">
    <location>
        <begin position="27"/>
        <end position="80"/>
    </location>
</feature>
<dbReference type="GO" id="GO:0016251">
    <property type="term" value="F:RNA polymerase II general transcription initiation factor activity"/>
    <property type="evidence" value="ECO:0007669"/>
    <property type="project" value="InterPro"/>
</dbReference>
<accession>A0A316Z1J0</accession>
<gene>
    <name evidence="6" type="ORF">FA09DRAFT_332050</name>
</gene>
<dbReference type="GO" id="GO:0005669">
    <property type="term" value="C:transcription factor TFIID complex"/>
    <property type="evidence" value="ECO:0007669"/>
    <property type="project" value="InterPro"/>
</dbReference>
<evidence type="ECO:0000313" key="6">
    <source>
        <dbReference type="EMBL" id="PWN95401.1"/>
    </source>
</evidence>
<organism evidence="6 7">
    <name type="scientific">Tilletiopsis washingtonensis</name>
    <dbReference type="NCBI Taxonomy" id="58919"/>
    <lineage>
        <taxon>Eukaryota</taxon>
        <taxon>Fungi</taxon>
        <taxon>Dikarya</taxon>
        <taxon>Basidiomycota</taxon>
        <taxon>Ustilaginomycotina</taxon>
        <taxon>Exobasidiomycetes</taxon>
        <taxon>Entylomatales</taxon>
        <taxon>Entylomatales incertae sedis</taxon>
        <taxon>Tilletiopsis</taxon>
    </lineage>
</organism>
<dbReference type="OrthoDB" id="5752at2759"/>
<dbReference type="RefSeq" id="XP_025595680.1">
    <property type="nucleotide sequence ID" value="XM_025743291.1"/>
</dbReference>
<feature type="compositionally biased region" description="Polar residues" evidence="4">
    <location>
        <begin position="1016"/>
        <end position="1028"/>
    </location>
</feature>
<evidence type="ECO:0000256" key="4">
    <source>
        <dbReference type="SAM" id="MobiDB-lite"/>
    </source>
</evidence>
<reference evidence="6 7" key="1">
    <citation type="journal article" date="2018" name="Mol. Biol. Evol.">
        <title>Broad Genomic Sampling Reveals a Smut Pathogenic Ancestry of the Fungal Clade Ustilaginomycotina.</title>
        <authorList>
            <person name="Kijpornyongpan T."/>
            <person name="Mondo S.J."/>
            <person name="Barry K."/>
            <person name="Sandor L."/>
            <person name="Lee J."/>
            <person name="Lipzen A."/>
            <person name="Pangilinan J."/>
            <person name="LaButti K."/>
            <person name="Hainaut M."/>
            <person name="Henrissat B."/>
            <person name="Grigoriev I.V."/>
            <person name="Spatafora J.W."/>
            <person name="Aime M.C."/>
        </authorList>
    </citation>
    <scope>NUCLEOTIDE SEQUENCE [LARGE SCALE GENOMIC DNA]</scope>
    <source>
        <strain evidence="6 7">MCA 4186</strain>
    </source>
</reference>
<dbReference type="Pfam" id="PF12157">
    <property type="entry name" value="DUF3591"/>
    <property type="match status" value="1"/>
</dbReference>
<evidence type="ECO:0000256" key="2">
    <source>
        <dbReference type="ARBA" id="ARBA00023242"/>
    </source>
</evidence>
<evidence type="ECO:0000256" key="1">
    <source>
        <dbReference type="ARBA" id="ARBA00004123"/>
    </source>
</evidence>
<dbReference type="InterPro" id="IPR040240">
    <property type="entry name" value="TAF1"/>
</dbReference>
<feature type="region of interest" description="Disordered" evidence="4">
    <location>
        <begin position="825"/>
        <end position="882"/>
    </location>
</feature>
<evidence type="ECO:0000256" key="3">
    <source>
        <dbReference type="SAM" id="Coils"/>
    </source>
</evidence>
<keyword evidence="3" id="KW-0175">Coiled coil</keyword>
<feature type="compositionally biased region" description="Basic and acidic residues" evidence="4">
    <location>
        <begin position="43"/>
        <end position="56"/>
    </location>
</feature>
<feature type="compositionally biased region" description="Basic and acidic residues" evidence="4">
    <location>
        <begin position="456"/>
        <end position="467"/>
    </location>
</feature>
<feature type="region of interest" description="Disordered" evidence="4">
    <location>
        <begin position="1061"/>
        <end position="1109"/>
    </location>
</feature>
<dbReference type="InterPro" id="IPR022591">
    <property type="entry name" value="TAF1_HAT_dom"/>
</dbReference>
<evidence type="ECO:0000313" key="7">
    <source>
        <dbReference type="Proteomes" id="UP000245946"/>
    </source>
</evidence>
<dbReference type="GO" id="GO:0017025">
    <property type="term" value="F:TBP-class protein binding"/>
    <property type="evidence" value="ECO:0007669"/>
    <property type="project" value="InterPro"/>
</dbReference>
<protein>
    <recommendedName>
        <fullName evidence="5">Transcription initiation factor TFIID subunit 1 histone acetyltransferase domain-containing protein</fullName>
    </recommendedName>
</protein>
<keyword evidence="7" id="KW-1185">Reference proteome</keyword>
<dbReference type="GO" id="GO:0051123">
    <property type="term" value="P:RNA polymerase II preinitiation complex assembly"/>
    <property type="evidence" value="ECO:0007669"/>
    <property type="project" value="TreeGrafter"/>
</dbReference>
<feature type="domain" description="Transcription initiation factor TFIID subunit 1 histone acetyltransferase" evidence="5">
    <location>
        <begin position="367"/>
        <end position="828"/>
    </location>
</feature>
<dbReference type="GeneID" id="37270835"/>
<feature type="region of interest" description="Disordered" evidence="4">
    <location>
        <begin position="95"/>
        <end position="159"/>
    </location>
</feature>
<feature type="region of interest" description="Disordered" evidence="4">
    <location>
        <begin position="436"/>
        <end position="467"/>
    </location>
</feature>
<feature type="compositionally biased region" description="Low complexity" evidence="4">
    <location>
        <begin position="1080"/>
        <end position="1098"/>
    </location>
</feature>
<dbReference type="PANTHER" id="PTHR13900">
    <property type="entry name" value="TRANSCRIPTION INITIATION FACTOR TFIID"/>
    <property type="match status" value="1"/>
</dbReference>
<dbReference type="PANTHER" id="PTHR13900:SF0">
    <property type="entry name" value="TRANSCRIPTION INITIATION FACTOR TFIID SUBUNIT 1"/>
    <property type="match status" value="1"/>
</dbReference>
<evidence type="ECO:0000259" key="5">
    <source>
        <dbReference type="Pfam" id="PF12157"/>
    </source>
</evidence>
<keyword evidence="2" id="KW-0539">Nucleus</keyword>
<name>A0A316Z1J0_9BASI</name>
<sequence>MEDERGAVGQLGNLALGTLLSDLGVEDSAGRSRVHQVDSSGPHLERDQIYSERFVDDDFGGGEGGRADWEEEVDREMQEERKRIADRAYRLGMQSVAASKRSVRGAEEDYDDEDEGGQDAEGEDDPDAMGTPPPVVKAEPTDTREATPPPAEPSAPERPAVDVHALYPDFTPDQILNFTDIYYKDLRPRKRGRFSKLERPQGATITASLEISTRDHASSRPFTITEAKEHGYLRDVLHPLLESMRVRDTVDKLETEMPAMEIDDWESRIVYTSDDVPAHMPPVQPERPINIDLDRGTWADEIMWEKPAADAPRPRFQELLLDMNDPEMMIERDDAGSRENASLLIRADAPAVTSRAARTAAELDPLNLSNDRFYEVTKEHRQRVRQTLGQLVIQHAPPANRLQLPFYKTRINKGEARAFHRPAMVFPTNIPLRFSKVRSSKKKKDERGGSNKSGGKGKDPEHMLKSTRDLTLKDTSQFVMYEYSEEYPPILSKLGMGSLIVNYYRKKDAKDEHIPRSDLGEPFVLDETDESPFMKFGSVRPGQTQPTLYNNMVRAPLFRHKPASTDFLLIRSTTKNEISYYLREIKNLFVVGQTYPLVQVPGPHARLVTNAIKTRLQMIAYRLVATTPGNRIKIHRIMRYFPEQNELQMRQRLKEFMAYNRTAGDHDQGYWKLKPEITPPEDVELQKLLPPEHMALCEAMQSGQRHLLDSGYTQEVSQKDEDNDDSSMSIEQRLAPWITSKNFLHATQGKAMLSLHGEGDPTGRGEAFAMLRVSMKEVFFPAHATEAERRAIMYEEEKKSGHKYNVEKQKTIYRSEVERIWKAQSDSLSNPVPPEMDEEDAYSAAAPTPSAAHVRGHSRAQSVRHDATPAAQTPGDDESQADVDTRVLKIRRFIKNKWVSEVVRDPGVIHAYVRQRQRIEDETTASEALVPTDDAAINAARRKRLQDEIAAAKKNQERRLQRKKAKAAAEGLEIEGGYKALVNKTDTKRRCGRCGDIGHMATNTSCRMWEAPRPSTMASSASSRQTAPQPAGGVDGARRPSLMQTASGMYGAPPGTPLSGVPPVFFGARATPGGPGTPGSAGSPPAASPSTPTAGAPKLKLKLGKRSVG</sequence>
<feature type="compositionally biased region" description="Basic residues" evidence="4">
    <location>
        <begin position="1099"/>
        <end position="1109"/>
    </location>
</feature>
<comment type="subcellular location">
    <subcellularLocation>
        <location evidence="1">Nucleus</location>
    </subcellularLocation>
</comment>
<dbReference type="AlphaFoldDB" id="A0A316Z1J0"/>
<feature type="compositionally biased region" description="Acidic residues" evidence="4">
    <location>
        <begin position="108"/>
        <end position="127"/>
    </location>
</feature>
<feature type="region of interest" description="Disordered" evidence="4">
    <location>
        <begin position="1011"/>
        <end position="1046"/>
    </location>
</feature>
<dbReference type="STRING" id="58919.A0A316Z1J0"/>
<feature type="coiled-coil region" evidence="3">
    <location>
        <begin position="942"/>
        <end position="970"/>
    </location>
</feature>
<proteinExistence type="predicted"/>
<dbReference type="Proteomes" id="UP000245946">
    <property type="component" value="Unassembled WGS sequence"/>
</dbReference>
<dbReference type="GO" id="GO:0004402">
    <property type="term" value="F:histone acetyltransferase activity"/>
    <property type="evidence" value="ECO:0007669"/>
    <property type="project" value="InterPro"/>
</dbReference>
<dbReference type="EMBL" id="KZ819304">
    <property type="protein sequence ID" value="PWN95401.1"/>
    <property type="molecule type" value="Genomic_DNA"/>
</dbReference>